<feature type="domain" description="AGC-kinase C-terminal" evidence="7">
    <location>
        <begin position="86"/>
        <end position="156"/>
    </location>
</feature>
<dbReference type="EMBL" id="JAPFFF010000023">
    <property type="protein sequence ID" value="KAK8852578.1"/>
    <property type="molecule type" value="Genomic_DNA"/>
</dbReference>
<organism evidence="8 9">
    <name type="scientific">Tritrichomonas musculus</name>
    <dbReference type="NCBI Taxonomy" id="1915356"/>
    <lineage>
        <taxon>Eukaryota</taxon>
        <taxon>Metamonada</taxon>
        <taxon>Parabasalia</taxon>
        <taxon>Tritrichomonadida</taxon>
        <taxon>Tritrichomonadidae</taxon>
        <taxon>Tritrichomonas</taxon>
    </lineage>
</organism>
<evidence type="ECO:0000259" key="6">
    <source>
        <dbReference type="PROSITE" id="PS50011"/>
    </source>
</evidence>
<dbReference type="Proteomes" id="UP001470230">
    <property type="component" value="Unassembled WGS sequence"/>
</dbReference>
<proteinExistence type="predicted"/>
<comment type="caution">
    <text evidence="8">The sequence shown here is derived from an EMBL/GenBank/DDBJ whole genome shotgun (WGS) entry which is preliminary data.</text>
</comment>
<gene>
    <name evidence="8" type="ORF">M9Y10_017566</name>
</gene>
<dbReference type="PROSITE" id="PS50011">
    <property type="entry name" value="PROTEIN_KINASE_DOM"/>
    <property type="match status" value="1"/>
</dbReference>
<keyword evidence="2" id="KW-0808">Transferase</keyword>
<dbReference type="PANTHER" id="PTHR24351">
    <property type="entry name" value="RIBOSOMAL PROTEIN S6 KINASE"/>
    <property type="match status" value="1"/>
</dbReference>
<evidence type="ECO:0000256" key="4">
    <source>
        <dbReference type="ARBA" id="ARBA00022777"/>
    </source>
</evidence>
<evidence type="ECO:0000256" key="3">
    <source>
        <dbReference type="ARBA" id="ARBA00022741"/>
    </source>
</evidence>
<dbReference type="InterPro" id="IPR000961">
    <property type="entry name" value="AGC-kinase_C"/>
</dbReference>
<keyword evidence="5" id="KW-0067">ATP-binding</keyword>
<evidence type="ECO:0000313" key="8">
    <source>
        <dbReference type="EMBL" id="KAK8852578.1"/>
    </source>
</evidence>
<evidence type="ECO:0000256" key="2">
    <source>
        <dbReference type="ARBA" id="ARBA00022679"/>
    </source>
</evidence>
<feature type="domain" description="Protein kinase" evidence="6">
    <location>
        <begin position="1"/>
        <end position="85"/>
    </location>
</feature>
<accession>A0ABR2HUR9</accession>
<keyword evidence="9" id="KW-1185">Reference proteome</keyword>
<keyword evidence="4" id="KW-0418">Kinase</keyword>
<evidence type="ECO:0000313" key="9">
    <source>
        <dbReference type="Proteomes" id="UP001470230"/>
    </source>
</evidence>
<reference evidence="8 9" key="1">
    <citation type="submission" date="2024-04" db="EMBL/GenBank/DDBJ databases">
        <title>Tritrichomonas musculus Genome.</title>
        <authorList>
            <person name="Alves-Ferreira E."/>
            <person name="Grigg M."/>
            <person name="Lorenzi H."/>
            <person name="Galac M."/>
        </authorList>
    </citation>
    <scope>NUCLEOTIDE SEQUENCE [LARGE SCALE GENOMIC DNA]</scope>
    <source>
        <strain evidence="8 9">EAF2021</strain>
    </source>
</reference>
<evidence type="ECO:0000256" key="1">
    <source>
        <dbReference type="ARBA" id="ARBA00022527"/>
    </source>
</evidence>
<keyword evidence="3" id="KW-0547">Nucleotide-binding</keyword>
<evidence type="ECO:0000256" key="5">
    <source>
        <dbReference type="ARBA" id="ARBA00022840"/>
    </source>
</evidence>
<protein>
    <submittedName>
        <fullName evidence="8">Uncharacterized protein</fullName>
    </submittedName>
</protein>
<dbReference type="PROSITE" id="PS51285">
    <property type="entry name" value="AGC_KINASE_CTER"/>
    <property type="match status" value="1"/>
</dbReference>
<keyword evidence="1" id="KW-0723">Serine/threonine-protein kinase</keyword>
<dbReference type="Pfam" id="PF00069">
    <property type="entry name" value="Pkinase"/>
    <property type="match status" value="1"/>
</dbReference>
<evidence type="ECO:0000259" key="7">
    <source>
        <dbReference type="PROSITE" id="PS51285"/>
    </source>
</evidence>
<dbReference type="SUPFAM" id="SSF56112">
    <property type="entry name" value="Protein kinase-like (PK-like)"/>
    <property type="match status" value="1"/>
</dbReference>
<dbReference type="InterPro" id="IPR000719">
    <property type="entry name" value="Prot_kinase_dom"/>
</dbReference>
<name>A0ABR2HUR9_9EUKA</name>
<dbReference type="Gene3D" id="1.10.510.10">
    <property type="entry name" value="Transferase(Phosphotransferase) domain 1"/>
    <property type="match status" value="1"/>
</dbReference>
<sequence length="156" mass="18425">MSYNFAVDWWSFGILAYLLFEGALPFRSLNLTKLFNQITSSPLRFLKKLPDDITDLIEKLLTKDPKKRLGCGVSGDKEIFEHPFFKGIDWNDVYDRKCEPLFKPYLETDDDEYLCINQNITSSLFNNLSRLPEERRGFAYHFKDFSFNNFEELSCF</sequence>
<dbReference type="InterPro" id="IPR011009">
    <property type="entry name" value="Kinase-like_dom_sf"/>
</dbReference>